<organism evidence="2 3">
    <name type="scientific">Tritrichomonas foetus</name>
    <dbReference type="NCBI Taxonomy" id="1144522"/>
    <lineage>
        <taxon>Eukaryota</taxon>
        <taxon>Metamonada</taxon>
        <taxon>Parabasalia</taxon>
        <taxon>Tritrichomonadida</taxon>
        <taxon>Tritrichomonadidae</taxon>
        <taxon>Tritrichomonas</taxon>
    </lineage>
</organism>
<dbReference type="GO" id="GO:0000159">
    <property type="term" value="C:protein phosphatase type 2A complex"/>
    <property type="evidence" value="ECO:0007669"/>
    <property type="project" value="InterPro"/>
</dbReference>
<sequence>MSLSSRRAINSSKRPKVIKPKPEPIRQRAPRPRPNIELGLTVDLTFHFSAKHPTREDDIVVKGSKSFQEMPPKEHIRLFQHKVKECMKLCDFSNPNKDQKAKVTKTKLLQHIDSCFTNPDMVKTITPECIKDLVEMVSVNIFRQLPIMPIRGPLDANDSVIDDGWPHISLAYECLIDSFMSPHTGNFVTQSFIYKLIGNGISLDDNERLKVGECLKAIYVRYMNLRAGMRKSLGNHFKMQRCSNELLIFYNSAIDGFNAPLKPEHLKFFKESLLPLHTNEKFPKIYERYIECLSKMIEKQSNLLDDTFKYMKLHWPQSERPKQISFLNEVEYLILTHQKHINSENVKTAFQIIGNSIFNDNADVVDKALDILTNSKIIDVILKYSTVIFPLVIENLLRVAKNHWDKTISGNAMVALQGLNEIDAEAFRKVNDVRVAKMKAKNTTLSQWNSKWMKILDSAKISDPGIKNFDFSALPKSQTISA</sequence>
<dbReference type="InterPro" id="IPR002554">
    <property type="entry name" value="PP2A_B56"/>
</dbReference>
<keyword evidence="3" id="KW-1185">Reference proteome</keyword>
<dbReference type="PANTHER" id="PTHR10257">
    <property type="entry name" value="SERINE/THREONINE PROTEIN PHOSPHATASE 2A PP2A REGULATORY SUBUNIT B"/>
    <property type="match status" value="1"/>
</dbReference>
<dbReference type="Proteomes" id="UP000179807">
    <property type="component" value="Unassembled WGS sequence"/>
</dbReference>
<dbReference type="InterPro" id="IPR016024">
    <property type="entry name" value="ARM-type_fold"/>
</dbReference>
<dbReference type="AlphaFoldDB" id="A0A1J4KVD6"/>
<dbReference type="EMBL" id="MLAK01000493">
    <property type="protein sequence ID" value="OHT13692.1"/>
    <property type="molecule type" value="Genomic_DNA"/>
</dbReference>
<dbReference type="Gene3D" id="1.25.10.10">
    <property type="entry name" value="Leucine-rich Repeat Variant"/>
    <property type="match status" value="1"/>
</dbReference>
<dbReference type="VEuPathDB" id="TrichDB:TRFO_16130"/>
<dbReference type="GO" id="GO:0007165">
    <property type="term" value="P:signal transduction"/>
    <property type="evidence" value="ECO:0007669"/>
    <property type="project" value="InterPro"/>
</dbReference>
<name>A0A1J4KVD6_9EUKA</name>
<protein>
    <submittedName>
        <fullName evidence="2">Phosphoprotein phosphatase</fullName>
    </submittedName>
</protein>
<feature type="compositionally biased region" description="Polar residues" evidence="1">
    <location>
        <begin position="1"/>
        <end position="12"/>
    </location>
</feature>
<accession>A0A1J4KVD6</accession>
<dbReference type="InterPro" id="IPR011989">
    <property type="entry name" value="ARM-like"/>
</dbReference>
<dbReference type="Pfam" id="PF01603">
    <property type="entry name" value="B56"/>
    <property type="match status" value="1"/>
</dbReference>
<proteinExistence type="predicted"/>
<dbReference type="OrthoDB" id="10492037at2759"/>
<dbReference type="GO" id="GO:0019888">
    <property type="term" value="F:protein phosphatase regulator activity"/>
    <property type="evidence" value="ECO:0007669"/>
    <property type="project" value="InterPro"/>
</dbReference>
<dbReference type="PANTHER" id="PTHR10257:SF3">
    <property type="entry name" value="SERINE_THREONINE-PROTEIN PHOSPHATASE 2A 56 KDA REGULATORY SUBUNIT GAMMA ISOFORM"/>
    <property type="match status" value="1"/>
</dbReference>
<dbReference type="FunFam" id="1.25.10.10:FF:000331">
    <property type="entry name" value="Phosphoprotein phosphatase, putative"/>
    <property type="match status" value="1"/>
</dbReference>
<dbReference type="RefSeq" id="XP_068366828.1">
    <property type="nucleotide sequence ID" value="XM_068498800.1"/>
</dbReference>
<reference evidence="2" key="1">
    <citation type="submission" date="2016-10" db="EMBL/GenBank/DDBJ databases">
        <authorList>
            <person name="Benchimol M."/>
            <person name="Almeida L.G."/>
            <person name="Vasconcelos A.T."/>
            <person name="Perreira-Neves A."/>
            <person name="Rosa I.A."/>
            <person name="Tasca T."/>
            <person name="Bogo M.R."/>
            <person name="de Souza W."/>
        </authorList>
    </citation>
    <scope>NUCLEOTIDE SEQUENCE [LARGE SCALE GENOMIC DNA]</scope>
    <source>
        <strain evidence="2">K</strain>
    </source>
</reference>
<comment type="caution">
    <text evidence="2">The sequence shown here is derived from an EMBL/GenBank/DDBJ whole genome shotgun (WGS) entry which is preliminary data.</text>
</comment>
<feature type="region of interest" description="Disordered" evidence="1">
    <location>
        <begin position="1"/>
        <end position="33"/>
    </location>
</feature>
<gene>
    <name evidence="2" type="ORF">TRFO_16130</name>
</gene>
<evidence type="ECO:0000256" key="1">
    <source>
        <dbReference type="SAM" id="MobiDB-lite"/>
    </source>
</evidence>
<evidence type="ECO:0000313" key="2">
    <source>
        <dbReference type="EMBL" id="OHT13692.1"/>
    </source>
</evidence>
<dbReference type="SUPFAM" id="SSF48371">
    <property type="entry name" value="ARM repeat"/>
    <property type="match status" value="1"/>
</dbReference>
<dbReference type="GeneID" id="94833504"/>
<evidence type="ECO:0000313" key="3">
    <source>
        <dbReference type="Proteomes" id="UP000179807"/>
    </source>
</evidence>